<evidence type="ECO:0000313" key="2">
    <source>
        <dbReference type="EMBL" id="CAF29979.1"/>
    </source>
</evidence>
<accession>Q6M048</accession>
<sequence>MIKGGEMDFEIEINSVSELLDYLKDLDELSKLIRFEYIGHPEDYDKSIKYLMEAQDLKLRIIRIQKKIKQDEKELPSHELQKSEILINSIEKNKNSTNGYANELLENNKKALKFLITEIEDKLLKWLSNNQDSIFLKSSPYNYLMEQGFDIKTAEEGYKNILLSNLITLILHERSIQNEGLKIIEDNLKKLENELILFKPKKDILVYRGQKNSKWGLCPSVFRKKDDFEDRLMYPKCEHEFYKSVLEHNLPEFEKQKCIFDRLALMQHYQIPTRLLDWTKNPLVALYFAVEEHQEKGNLLDGRLFVYCPNRIYSSTDFEVKLFCELFEKNSEVCEVSKLKDIEFEGKTLINRYKFNEEGTNAYFKMLLSRILLIKPVITNNRLRVQQGFFSMHGFKLEKLTEDLEIIKFNEITDYTLKNDEEILATFIIPSDKKKEIREELERLGIHDGTMFPELDKYGEYLKKKYSN</sequence>
<dbReference type="STRING" id="267377.MMP0423"/>
<evidence type="ECO:0000313" key="3">
    <source>
        <dbReference type="Proteomes" id="UP000000590"/>
    </source>
</evidence>
<gene>
    <name evidence="2" type="ordered locus">MMP0423</name>
</gene>
<dbReference type="AlphaFoldDB" id="Q6M048"/>
<name>Q6M048_METMP</name>
<dbReference type="EnsemblBacteria" id="CAF29979">
    <property type="protein sequence ID" value="CAF29979"/>
    <property type="gene ID" value="MMP0423"/>
</dbReference>
<dbReference type="SMART" id="SM00901">
    <property type="entry name" value="FRG"/>
    <property type="match status" value="1"/>
</dbReference>
<evidence type="ECO:0000259" key="1">
    <source>
        <dbReference type="SMART" id="SM00901"/>
    </source>
</evidence>
<dbReference type="HOGENOM" id="CLU_583453_0_0_2"/>
<dbReference type="PATRIC" id="fig|267377.15.peg.427"/>
<dbReference type="KEGG" id="mmp:MMP0423"/>
<dbReference type="EMBL" id="BX950229">
    <property type="protein sequence ID" value="CAF29979.1"/>
    <property type="molecule type" value="Genomic_DNA"/>
</dbReference>
<dbReference type="eggNOG" id="arCOG09511">
    <property type="taxonomic scope" value="Archaea"/>
</dbReference>
<organism evidence="3">
    <name type="scientific">Methanococcus maripaludis (strain DSM 14266 / JCM 13030 / NBRC 101832 / S2 / LL)</name>
    <dbReference type="NCBI Taxonomy" id="267377"/>
    <lineage>
        <taxon>Archaea</taxon>
        <taxon>Methanobacteriati</taxon>
        <taxon>Methanobacteriota</taxon>
        <taxon>Methanomada group</taxon>
        <taxon>Methanococci</taxon>
        <taxon>Methanococcales</taxon>
        <taxon>Methanococcaceae</taxon>
        <taxon>Methanococcus</taxon>
    </lineage>
</organism>
<proteinExistence type="predicted"/>
<reference evidence="2 3" key="1">
    <citation type="journal article" date="2004" name="J. Bacteriol.">
        <title>Complete genome sequence of the genetically tractable hydrogenotrophic methanogen Methanococcus maripaludis.</title>
        <authorList>
            <person name="Hendrickson E.L."/>
            <person name="Kaul R."/>
            <person name="Zhou Y."/>
            <person name="Bovee D."/>
            <person name="Chapman P."/>
            <person name="Chung J."/>
            <person name="Conway de Macario E."/>
            <person name="Dodsworth J.A."/>
            <person name="Gillett W."/>
            <person name="Graham D.E."/>
            <person name="Hackett M."/>
            <person name="Haydock A.K."/>
            <person name="Kang A."/>
            <person name="Land M.L."/>
            <person name="Levy R."/>
            <person name="Lie T.J."/>
            <person name="Major T.A."/>
            <person name="Moore B.C."/>
            <person name="Porat I."/>
            <person name="Palmeiri A."/>
            <person name="Rouse G."/>
            <person name="Saenphimmachak C."/>
            <person name="Soll D."/>
            <person name="Van Dien S."/>
            <person name="Wang T."/>
            <person name="Whitman W.B."/>
            <person name="Xia Q."/>
            <person name="Zhang Y."/>
            <person name="Larimer F.W."/>
            <person name="Olson M.V."/>
            <person name="Leigh J.A."/>
        </authorList>
    </citation>
    <scope>NUCLEOTIDE SEQUENCE [LARGE SCALE GENOMIC DNA]</scope>
    <source>
        <strain evidence="3">S2 / LL</strain>
    </source>
</reference>
<dbReference type="Pfam" id="PF08867">
    <property type="entry name" value="FRG"/>
    <property type="match status" value="1"/>
</dbReference>
<protein>
    <recommendedName>
        <fullName evidence="1">FRG domain-containing protein</fullName>
    </recommendedName>
</protein>
<dbReference type="InterPro" id="IPR014966">
    <property type="entry name" value="FRG-dom"/>
</dbReference>
<keyword evidence="3" id="KW-1185">Reference proteome</keyword>
<feature type="domain" description="FRG" evidence="1">
    <location>
        <begin position="201"/>
        <end position="305"/>
    </location>
</feature>
<dbReference type="Proteomes" id="UP000000590">
    <property type="component" value="Chromosome"/>
</dbReference>